<keyword evidence="3" id="KW-1185">Reference proteome</keyword>
<feature type="chain" id="PRO_5045842268" evidence="1">
    <location>
        <begin position="25"/>
        <end position="43"/>
    </location>
</feature>
<reference evidence="2 3" key="1">
    <citation type="submission" date="2023-07" db="EMBL/GenBank/DDBJ databases">
        <title>Genomic Encyclopedia of Type Strains, Phase IV (KMG-IV): sequencing the most valuable type-strain genomes for metagenomic binning, comparative biology and taxonomic classification.</title>
        <authorList>
            <person name="Goeker M."/>
        </authorList>
    </citation>
    <scope>NUCLEOTIDE SEQUENCE [LARGE SCALE GENOMIC DNA]</scope>
    <source>
        <strain evidence="2 3">DSM 17740</strain>
    </source>
</reference>
<protein>
    <submittedName>
        <fullName evidence="2">Uncharacterized protein</fullName>
    </submittedName>
</protein>
<evidence type="ECO:0000313" key="3">
    <source>
        <dbReference type="Proteomes" id="UP001232445"/>
    </source>
</evidence>
<sequence length="43" mass="4546">MKKLVGLLLLLFLLFGGTMDSAHANPGMAPDPTSVPSNPAYME</sequence>
<evidence type="ECO:0000313" key="2">
    <source>
        <dbReference type="EMBL" id="MDQ0340143.1"/>
    </source>
</evidence>
<proteinExistence type="predicted"/>
<keyword evidence="1" id="KW-0732">Signal</keyword>
<dbReference type="Proteomes" id="UP001232445">
    <property type="component" value="Unassembled WGS sequence"/>
</dbReference>
<feature type="signal peptide" evidence="1">
    <location>
        <begin position="1"/>
        <end position="24"/>
    </location>
</feature>
<evidence type="ECO:0000256" key="1">
    <source>
        <dbReference type="SAM" id="SignalP"/>
    </source>
</evidence>
<gene>
    <name evidence="2" type="ORF">J2S00_002938</name>
</gene>
<name>A0ABU0CVL7_9BACI</name>
<accession>A0ABU0CVL7</accession>
<dbReference type="EMBL" id="JAUSUQ010000011">
    <property type="protein sequence ID" value="MDQ0340143.1"/>
    <property type="molecule type" value="Genomic_DNA"/>
</dbReference>
<comment type="caution">
    <text evidence="2">The sequence shown here is derived from an EMBL/GenBank/DDBJ whole genome shotgun (WGS) entry which is preliminary data.</text>
</comment>
<organism evidence="2 3">
    <name type="scientific">Caldalkalibacillus uzonensis</name>
    <dbReference type="NCBI Taxonomy" id="353224"/>
    <lineage>
        <taxon>Bacteria</taxon>
        <taxon>Bacillati</taxon>
        <taxon>Bacillota</taxon>
        <taxon>Bacilli</taxon>
        <taxon>Bacillales</taxon>
        <taxon>Bacillaceae</taxon>
        <taxon>Caldalkalibacillus</taxon>
    </lineage>
</organism>
<dbReference type="RefSeq" id="WP_307341224.1">
    <property type="nucleotide sequence ID" value="NZ_JAUSUQ010000011.1"/>
</dbReference>